<name>A0AB73H4B4_9XANT</name>
<organism evidence="1">
    <name type="scientific">Xanthomonas arboricola</name>
    <dbReference type="NCBI Taxonomy" id="56448"/>
    <lineage>
        <taxon>Bacteria</taxon>
        <taxon>Pseudomonadati</taxon>
        <taxon>Pseudomonadota</taxon>
        <taxon>Gammaproteobacteria</taxon>
        <taxon>Lysobacterales</taxon>
        <taxon>Lysobacteraceae</taxon>
        <taxon>Xanthomonas</taxon>
    </lineage>
</organism>
<dbReference type="Proteomes" id="UP000528595">
    <property type="component" value="Unassembled WGS sequence"/>
</dbReference>
<dbReference type="AlphaFoldDB" id="A0AB73H4B4"/>
<proteinExistence type="predicted"/>
<accession>A0AB73H4B4</accession>
<sequence length="205" mass="22996">MTVLTLTSLTQALIDSQDLLRSVRAKELDAAAPKISETIESNEFTIAEASSPFVALTIEKPRTGYLPVTSLNPDRASIVDAPRAVAFEIDQAFLDQLHELRSMCKILGVEEVQTVYYPSWGLDGDDELYRMEMERLCVGADFFQFQGTSNNCDERFESTLLGFDELAERLKCDPYEVISFCDHTSQSDAEDFVKSMQDLDRPAPC</sequence>
<dbReference type="RefSeq" id="WP_184578819.1">
    <property type="nucleotide sequence ID" value="NZ_JACIIQ010000025.1"/>
</dbReference>
<dbReference type="EMBL" id="JACIIQ010000025">
    <property type="protein sequence ID" value="MBB5672483.1"/>
    <property type="molecule type" value="Genomic_DNA"/>
</dbReference>
<reference evidence="1" key="1">
    <citation type="submission" date="2020-08" db="EMBL/GenBank/DDBJ databases">
        <title>Studying the diversity of plant-associated saprophytic bacteria and their role in host health and plant-pathogen interactions.</title>
        <authorList>
            <person name="Potnis N."/>
        </authorList>
    </citation>
    <scope>NUCLEOTIDE SEQUENCE</scope>
    <source>
        <strain evidence="1">F21</strain>
    </source>
</reference>
<evidence type="ECO:0000313" key="1">
    <source>
        <dbReference type="EMBL" id="MBB5672483.1"/>
    </source>
</evidence>
<gene>
    <name evidence="1" type="ORF">FHR65_004084</name>
</gene>
<protein>
    <submittedName>
        <fullName evidence="1">Uncharacterized protein</fullName>
    </submittedName>
</protein>
<comment type="caution">
    <text evidence="1">The sequence shown here is derived from an EMBL/GenBank/DDBJ whole genome shotgun (WGS) entry which is preliminary data.</text>
</comment>